<dbReference type="AlphaFoldDB" id="A0A0R1Y7S2"/>
<organism evidence="1 2">
    <name type="scientific">Lactobacillus hamsteri DSM 5661 = JCM 6256</name>
    <dbReference type="NCBI Taxonomy" id="1423754"/>
    <lineage>
        <taxon>Bacteria</taxon>
        <taxon>Bacillati</taxon>
        <taxon>Bacillota</taxon>
        <taxon>Bacilli</taxon>
        <taxon>Lactobacillales</taxon>
        <taxon>Lactobacillaceae</taxon>
        <taxon>Lactobacillus</taxon>
    </lineage>
</organism>
<dbReference type="PATRIC" id="fig|1423754.3.peg.1286"/>
<sequence>MIKAVPIAEKIDSDACKTGHHLLMPSNAKTKGTICLHMQDTLNCDQLEFVERLNDSLADYVVQNT</sequence>
<dbReference type="EMBL" id="AZGI01000047">
    <property type="protein sequence ID" value="KRM38480.1"/>
    <property type="molecule type" value="Genomic_DNA"/>
</dbReference>
<proteinExistence type="predicted"/>
<evidence type="ECO:0000313" key="2">
    <source>
        <dbReference type="Proteomes" id="UP000051223"/>
    </source>
</evidence>
<evidence type="ECO:0000313" key="1">
    <source>
        <dbReference type="EMBL" id="KRM38480.1"/>
    </source>
</evidence>
<name>A0A0R1Y7S2_9LACO</name>
<dbReference type="Proteomes" id="UP000051223">
    <property type="component" value="Unassembled WGS sequence"/>
</dbReference>
<keyword evidence="2" id="KW-1185">Reference proteome</keyword>
<gene>
    <name evidence="1" type="ORF">FC39_GL001249</name>
</gene>
<comment type="caution">
    <text evidence="1">The sequence shown here is derived from an EMBL/GenBank/DDBJ whole genome shotgun (WGS) entry which is preliminary data.</text>
</comment>
<protein>
    <submittedName>
        <fullName evidence="1">Uncharacterized protein</fullName>
    </submittedName>
</protein>
<reference evidence="1 2" key="1">
    <citation type="journal article" date="2015" name="Genome Announc.">
        <title>Expanding the biotechnology potential of lactobacilli through comparative genomics of 213 strains and associated genera.</title>
        <authorList>
            <person name="Sun Z."/>
            <person name="Harris H.M."/>
            <person name="McCann A."/>
            <person name="Guo C."/>
            <person name="Argimon S."/>
            <person name="Zhang W."/>
            <person name="Yang X."/>
            <person name="Jeffery I.B."/>
            <person name="Cooney J.C."/>
            <person name="Kagawa T.F."/>
            <person name="Liu W."/>
            <person name="Song Y."/>
            <person name="Salvetti E."/>
            <person name="Wrobel A."/>
            <person name="Rasinkangas P."/>
            <person name="Parkhill J."/>
            <person name="Rea M.C."/>
            <person name="O'Sullivan O."/>
            <person name="Ritari J."/>
            <person name="Douillard F.P."/>
            <person name="Paul Ross R."/>
            <person name="Yang R."/>
            <person name="Briner A.E."/>
            <person name="Felis G.E."/>
            <person name="de Vos W.M."/>
            <person name="Barrangou R."/>
            <person name="Klaenhammer T.R."/>
            <person name="Caufield P.W."/>
            <person name="Cui Y."/>
            <person name="Zhang H."/>
            <person name="O'Toole P.W."/>
        </authorList>
    </citation>
    <scope>NUCLEOTIDE SEQUENCE [LARGE SCALE GENOMIC DNA]</scope>
    <source>
        <strain evidence="1 2">DSM 5661</strain>
    </source>
</reference>
<accession>A0A0R1Y7S2</accession>